<evidence type="ECO:0000256" key="3">
    <source>
        <dbReference type="ARBA" id="ARBA00029447"/>
    </source>
</evidence>
<sequence>MTNSAPPIAENLQTRLDFIGLDQQARARLASMQGHIDRHLEPALAAFYDKLANVPAVASFFSGRPQMDRAKGKQVGHWQAIASGQFDDDYLQASTQVGLRHAKIGLEPRWHIGGYGLILDTLVRGVIHDMMAEIVAPQTGLLGRKKPLDPAAVLAEADAMAEGLVDVIKATLLDIDIGVTAYFDKLTADASASEAAAAAKINRAVTLTGAVLKDMAAGDLTSRIDADFDPEFQQIKDDTNAVADQLASIVAQLQATSRSLKTATGEILAGANDLADRTTRQAATIEQTSAAVEQLSVAVVENAKRAETASGKAQAVSRNATEGGSVMEEANGAMGAIQTSSSKISNIIGLIDDIAFQTNLLALNASVEAARAGEAGKGFAVVAVEVRRLAQSAASASADVKVLIEASAKEVRSGSRLVEQASEKLRDILLGAQESSVLIDSIAHANKEQAAALSEVTIAVRQMDEMTQHNAALVEETNAAIEQTDGQVHEMDRIIDIFRLDAADERRSAVVAIPAHSNVRRLAS</sequence>
<evidence type="ECO:0000313" key="7">
    <source>
        <dbReference type="EMBL" id="SHF88490.1"/>
    </source>
</evidence>
<evidence type="ECO:0000259" key="6">
    <source>
        <dbReference type="PROSITE" id="PS50885"/>
    </source>
</evidence>
<dbReference type="OrthoDB" id="9814362at2"/>
<dbReference type="GO" id="GO:0020037">
    <property type="term" value="F:heme binding"/>
    <property type="evidence" value="ECO:0007669"/>
    <property type="project" value="InterPro"/>
</dbReference>
<comment type="similarity">
    <text evidence="3">Belongs to the methyl-accepting chemotaxis (MCP) protein family.</text>
</comment>
<dbReference type="PANTHER" id="PTHR43531:SF11">
    <property type="entry name" value="METHYL-ACCEPTING CHEMOTAXIS PROTEIN 3"/>
    <property type="match status" value="1"/>
</dbReference>
<dbReference type="PANTHER" id="PTHR43531">
    <property type="entry name" value="PROTEIN ICFG"/>
    <property type="match status" value="1"/>
</dbReference>
<keyword evidence="4" id="KW-0807">Transducer</keyword>
<dbReference type="RefSeq" id="WP_052950438.1">
    <property type="nucleotide sequence ID" value="NZ_FQVC01000016.1"/>
</dbReference>
<dbReference type="InterPro" id="IPR004090">
    <property type="entry name" value="Chemotax_Me-accpt_rcpt"/>
</dbReference>
<name>A0A1M5FA58_9HYPH</name>
<evidence type="ECO:0000259" key="5">
    <source>
        <dbReference type="PROSITE" id="PS50111"/>
    </source>
</evidence>
<evidence type="ECO:0000256" key="1">
    <source>
        <dbReference type="ARBA" id="ARBA00004370"/>
    </source>
</evidence>
<proteinExistence type="inferred from homology"/>
<dbReference type="Pfam" id="PF00015">
    <property type="entry name" value="MCPsignal"/>
    <property type="match status" value="1"/>
</dbReference>
<dbReference type="EMBL" id="FQVC01000016">
    <property type="protein sequence ID" value="SHF88490.1"/>
    <property type="molecule type" value="Genomic_DNA"/>
</dbReference>
<dbReference type="SMART" id="SM00283">
    <property type="entry name" value="MA"/>
    <property type="match status" value="1"/>
</dbReference>
<dbReference type="GO" id="GO:0019825">
    <property type="term" value="F:oxygen binding"/>
    <property type="evidence" value="ECO:0007669"/>
    <property type="project" value="InterPro"/>
</dbReference>
<dbReference type="PRINTS" id="PR00260">
    <property type="entry name" value="CHEMTRNSDUCR"/>
</dbReference>
<keyword evidence="2" id="KW-0145">Chemotaxis</keyword>
<dbReference type="AlphaFoldDB" id="A0A1M5FA58"/>
<dbReference type="InterPro" id="IPR009050">
    <property type="entry name" value="Globin-like_sf"/>
</dbReference>
<dbReference type="GO" id="GO:0007165">
    <property type="term" value="P:signal transduction"/>
    <property type="evidence" value="ECO:0007669"/>
    <property type="project" value="UniProtKB-KW"/>
</dbReference>
<dbReference type="Gene3D" id="1.10.287.950">
    <property type="entry name" value="Methyl-accepting chemotaxis protein"/>
    <property type="match status" value="1"/>
</dbReference>
<evidence type="ECO:0000256" key="2">
    <source>
        <dbReference type="ARBA" id="ARBA00022500"/>
    </source>
</evidence>
<comment type="subcellular location">
    <subcellularLocation>
        <location evidence="1">Membrane</location>
    </subcellularLocation>
</comment>
<dbReference type="InterPro" id="IPR003660">
    <property type="entry name" value="HAMP_dom"/>
</dbReference>
<dbReference type="Pfam" id="PF11563">
    <property type="entry name" value="Protoglobin"/>
    <property type="match status" value="1"/>
</dbReference>
<dbReference type="InterPro" id="IPR039379">
    <property type="entry name" value="Protoglobin_sensor_dom"/>
</dbReference>
<dbReference type="PROSITE" id="PS50885">
    <property type="entry name" value="HAMP"/>
    <property type="match status" value="1"/>
</dbReference>
<gene>
    <name evidence="7" type="ORF">SAMN02745223_03794</name>
</gene>
<dbReference type="SUPFAM" id="SSF58104">
    <property type="entry name" value="Methyl-accepting chemotaxis protein (MCP) signaling domain"/>
    <property type="match status" value="1"/>
</dbReference>
<dbReference type="FunFam" id="1.10.287.950:FF:000001">
    <property type="entry name" value="Methyl-accepting chemotaxis sensory transducer"/>
    <property type="match status" value="1"/>
</dbReference>
<accession>A0A1M5FA58</accession>
<dbReference type="Gene3D" id="1.10.490.10">
    <property type="entry name" value="Globins"/>
    <property type="match status" value="1"/>
</dbReference>
<evidence type="ECO:0000313" key="8">
    <source>
        <dbReference type="Proteomes" id="UP000184533"/>
    </source>
</evidence>
<reference evidence="7 8" key="1">
    <citation type="submission" date="2016-11" db="EMBL/GenBank/DDBJ databases">
        <authorList>
            <person name="Jaros S."/>
            <person name="Januszkiewicz K."/>
            <person name="Wedrychowicz H."/>
        </authorList>
    </citation>
    <scope>NUCLEOTIDE SEQUENCE [LARGE SCALE GENOMIC DNA]</scope>
    <source>
        <strain evidence="7 8">DSM 17137</strain>
    </source>
</reference>
<dbReference type="CDD" id="cd01068">
    <property type="entry name" value="globin_sensor"/>
    <property type="match status" value="1"/>
</dbReference>
<organism evidence="7 8">
    <name type="scientific">Devosia limi DSM 17137</name>
    <dbReference type="NCBI Taxonomy" id="1121477"/>
    <lineage>
        <taxon>Bacteria</taxon>
        <taxon>Pseudomonadati</taxon>
        <taxon>Pseudomonadota</taxon>
        <taxon>Alphaproteobacteria</taxon>
        <taxon>Hyphomicrobiales</taxon>
        <taxon>Devosiaceae</taxon>
        <taxon>Devosia</taxon>
    </lineage>
</organism>
<dbReference type="InterPro" id="IPR051310">
    <property type="entry name" value="MCP_chemotaxis"/>
</dbReference>
<feature type="domain" description="Methyl-accepting transducer" evidence="5">
    <location>
        <begin position="256"/>
        <end position="485"/>
    </location>
</feature>
<dbReference type="SUPFAM" id="SSF46458">
    <property type="entry name" value="Globin-like"/>
    <property type="match status" value="1"/>
</dbReference>
<dbReference type="InterPro" id="IPR044398">
    <property type="entry name" value="Globin-sensor_dom"/>
</dbReference>
<evidence type="ECO:0000256" key="4">
    <source>
        <dbReference type="PROSITE-ProRule" id="PRU00284"/>
    </source>
</evidence>
<feature type="domain" description="HAMP" evidence="6">
    <location>
        <begin position="199"/>
        <end position="251"/>
    </location>
</feature>
<dbReference type="GO" id="GO:0006935">
    <property type="term" value="P:chemotaxis"/>
    <property type="evidence" value="ECO:0007669"/>
    <property type="project" value="UniProtKB-KW"/>
</dbReference>
<dbReference type="InterPro" id="IPR004089">
    <property type="entry name" value="MCPsignal_dom"/>
</dbReference>
<dbReference type="GO" id="GO:0016020">
    <property type="term" value="C:membrane"/>
    <property type="evidence" value="ECO:0007669"/>
    <property type="project" value="UniProtKB-SubCell"/>
</dbReference>
<dbReference type="InterPro" id="IPR012292">
    <property type="entry name" value="Globin/Proto"/>
</dbReference>
<dbReference type="Proteomes" id="UP000184533">
    <property type="component" value="Unassembled WGS sequence"/>
</dbReference>
<dbReference type="PROSITE" id="PS50111">
    <property type="entry name" value="CHEMOTAXIS_TRANSDUC_2"/>
    <property type="match status" value="1"/>
</dbReference>
<protein>
    <submittedName>
        <fullName evidence="7">Methyl-accepting chemotaxis protein</fullName>
    </submittedName>
</protein>
<dbReference type="GO" id="GO:0004888">
    <property type="term" value="F:transmembrane signaling receptor activity"/>
    <property type="evidence" value="ECO:0007669"/>
    <property type="project" value="InterPro"/>
</dbReference>